<evidence type="ECO:0000313" key="2">
    <source>
        <dbReference type="Proteomes" id="UP000275408"/>
    </source>
</evidence>
<keyword evidence="2" id="KW-1185">Reference proteome</keyword>
<organism evidence="1 2">
    <name type="scientific">Pocillopora damicornis</name>
    <name type="common">Cauliflower coral</name>
    <name type="synonym">Millepora damicornis</name>
    <dbReference type="NCBI Taxonomy" id="46731"/>
    <lineage>
        <taxon>Eukaryota</taxon>
        <taxon>Metazoa</taxon>
        <taxon>Cnidaria</taxon>
        <taxon>Anthozoa</taxon>
        <taxon>Hexacorallia</taxon>
        <taxon>Scleractinia</taxon>
        <taxon>Astrocoeniina</taxon>
        <taxon>Pocilloporidae</taxon>
        <taxon>Pocillopora</taxon>
    </lineage>
</organism>
<sequence>MFATETSQVDLLLQRYSSWSRLLRVMSWVLRLVKPLKKEKPECVIGGTLTLVELQRASEAITRLVQRQHFREEYMALKEGRQVRCNSSLATLSAYPTATPQVATKQEEFSSE</sequence>
<accession>A0A3M6V091</accession>
<protein>
    <submittedName>
        <fullName evidence="1">Uncharacterized protein</fullName>
    </submittedName>
</protein>
<comment type="caution">
    <text evidence="1">The sequence shown here is derived from an EMBL/GenBank/DDBJ whole genome shotgun (WGS) entry which is preliminary data.</text>
</comment>
<gene>
    <name evidence="1" type="ORF">pdam_00025394</name>
</gene>
<evidence type="ECO:0000313" key="1">
    <source>
        <dbReference type="EMBL" id="RMX59361.1"/>
    </source>
</evidence>
<dbReference type="Proteomes" id="UP000275408">
    <property type="component" value="Unassembled WGS sequence"/>
</dbReference>
<name>A0A3M6V091_POCDA</name>
<dbReference type="AlphaFoldDB" id="A0A3M6V091"/>
<proteinExistence type="predicted"/>
<dbReference type="EMBL" id="RCHS01000364">
    <property type="protein sequence ID" value="RMX59361.1"/>
    <property type="molecule type" value="Genomic_DNA"/>
</dbReference>
<reference evidence="1 2" key="1">
    <citation type="journal article" date="2018" name="Sci. Rep.">
        <title>Comparative analysis of the Pocillopora damicornis genome highlights role of immune system in coral evolution.</title>
        <authorList>
            <person name="Cunning R."/>
            <person name="Bay R.A."/>
            <person name="Gillette P."/>
            <person name="Baker A.C."/>
            <person name="Traylor-Knowles N."/>
        </authorList>
    </citation>
    <scope>NUCLEOTIDE SEQUENCE [LARGE SCALE GENOMIC DNA]</scope>
    <source>
        <strain evidence="1">RSMAS</strain>
        <tissue evidence="1">Whole animal</tissue>
    </source>
</reference>